<keyword evidence="3" id="KW-1185">Reference proteome</keyword>
<dbReference type="AlphaFoldDB" id="A0A550CDL8"/>
<reference evidence="2 3" key="1">
    <citation type="journal article" date="2019" name="New Phytol.">
        <title>Comparative genomics reveals unique wood-decay strategies and fruiting body development in the Schizophyllaceae.</title>
        <authorList>
            <person name="Almasi E."/>
            <person name="Sahu N."/>
            <person name="Krizsan K."/>
            <person name="Balint B."/>
            <person name="Kovacs G.M."/>
            <person name="Kiss B."/>
            <person name="Cseklye J."/>
            <person name="Drula E."/>
            <person name="Henrissat B."/>
            <person name="Nagy I."/>
            <person name="Chovatia M."/>
            <person name="Adam C."/>
            <person name="LaButti K."/>
            <person name="Lipzen A."/>
            <person name="Riley R."/>
            <person name="Grigoriev I.V."/>
            <person name="Nagy L.G."/>
        </authorList>
    </citation>
    <scope>NUCLEOTIDE SEQUENCE [LARGE SCALE GENOMIC DNA]</scope>
    <source>
        <strain evidence="2 3">NL-1724</strain>
    </source>
</reference>
<organism evidence="2 3">
    <name type="scientific">Schizophyllum amplum</name>
    <dbReference type="NCBI Taxonomy" id="97359"/>
    <lineage>
        <taxon>Eukaryota</taxon>
        <taxon>Fungi</taxon>
        <taxon>Dikarya</taxon>
        <taxon>Basidiomycota</taxon>
        <taxon>Agaricomycotina</taxon>
        <taxon>Agaricomycetes</taxon>
        <taxon>Agaricomycetidae</taxon>
        <taxon>Agaricales</taxon>
        <taxon>Schizophyllaceae</taxon>
        <taxon>Schizophyllum</taxon>
    </lineage>
</organism>
<dbReference type="Pfam" id="PF01702">
    <property type="entry name" value="TGT"/>
    <property type="match status" value="2"/>
</dbReference>
<evidence type="ECO:0000259" key="1">
    <source>
        <dbReference type="Pfam" id="PF01702"/>
    </source>
</evidence>
<comment type="caution">
    <text evidence="2">The sequence shown here is derived from an EMBL/GenBank/DDBJ whole genome shotgun (WGS) entry which is preliminary data.</text>
</comment>
<dbReference type="InterPro" id="IPR036511">
    <property type="entry name" value="TGT-like_sf"/>
</dbReference>
<dbReference type="PANTHER" id="PTHR46064">
    <property type="entry name" value="QUEUINE TRNA-RIBOSYLTRANSFERASE ACCESSORY SUBUNIT 2"/>
    <property type="match status" value="1"/>
</dbReference>
<gene>
    <name evidence="2" type="ORF">BD626DRAFT_496882</name>
</gene>
<proteinExistence type="predicted"/>
<accession>A0A550CDL8</accession>
<feature type="domain" description="tRNA-guanine(15) transglycosylase-like" evidence="1">
    <location>
        <begin position="35"/>
        <end position="221"/>
    </location>
</feature>
<sequence>MDARPMVDFALLQAAEQLGPRLGSFTKQSQAMPRTNAVEIATPGLITMTSRGVVPHLSRDHTRGSEAIQWVHVPFESFLEHTPPLPTLQPGPNPLHTFLGFPPERHIVSLALRDPHDAREMPPNTAEYVTARCVRGVRRVTPAQWRSYASTCAPDIVLALPDVPFTPPPHSQKRQEKSVARTAQWAALMLDPGVSKMNVLVQMAGGASLAARRAFADSLREELYDREAAAIAPHKRIDDGLLGYTFDLEPLRLSVAATTEKYAITRAPDAPAAPIQAASALRPDLAPLLSASLDRLSARKLRIAHSSVSPHETLRLIQRVGIDLFDAHWAQRAADVGVALDFTFPSPRSGRRRAIGHNLYDEAYAHDFSTLSTDVPPPVDSQAESSGCPCVACAPRVPTTRLTHSTIDKPAPNAGSRLPSYSRAYLHHLLHTHEMGAHTLLVAHNLAILDAFFAGVRRVLRRGAGEGGGDHDVLDSEAFAKEVDRFEEEYDGDLAIIEEARARWLEVDRARGKGRLAREKVKQEQATLGTAVALTPEA</sequence>
<dbReference type="OrthoDB" id="27601at2759"/>
<protein>
    <submittedName>
        <fullName evidence="2">tRNA-guanine(15) transglycosylase-like protein</fullName>
    </submittedName>
</protein>
<dbReference type="SUPFAM" id="SSF51713">
    <property type="entry name" value="tRNA-guanine transglycosylase"/>
    <property type="match status" value="1"/>
</dbReference>
<evidence type="ECO:0000313" key="2">
    <source>
        <dbReference type="EMBL" id="TRM62884.1"/>
    </source>
</evidence>
<dbReference type="EMBL" id="VDMD01000011">
    <property type="protein sequence ID" value="TRM62884.1"/>
    <property type="molecule type" value="Genomic_DNA"/>
</dbReference>
<evidence type="ECO:0000313" key="3">
    <source>
        <dbReference type="Proteomes" id="UP000320762"/>
    </source>
</evidence>
<dbReference type="STRING" id="97359.A0A550CDL8"/>
<feature type="domain" description="tRNA-guanine(15) transglycosylase-like" evidence="1">
    <location>
        <begin position="283"/>
        <end position="463"/>
    </location>
</feature>
<dbReference type="Gene3D" id="3.20.20.105">
    <property type="entry name" value="Queuine tRNA-ribosyltransferase-like"/>
    <property type="match status" value="1"/>
</dbReference>
<dbReference type="InterPro" id="IPR002616">
    <property type="entry name" value="tRNA_ribo_trans-like"/>
</dbReference>
<dbReference type="GO" id="GO:0006400">
    <property type="term" value="P:tRNA modification"/>
    <property type="evidence" value="ECO:0007669"/>
    <property type="project" value="InterPro"/>
</dbReference>
<dbReference type="PANTHER" id="PTHR46064:SF1">
    <property type="entry name" value="QUEUINE TRNA-RIBOSYLTRANSFERASE ACCESSORY SUBUNIT 2"/>
    <property type="match status" value="1"/>
</dbReference>
<dbReference type="InterPro" id="IPR050852">
    <property type="entry name" value="Queuine_tRNA-ribosyltrfase"/>
</dbReference>
<name>A0A550CDL8_9AGAR</name>
<dbReference type="Proteomes" id="UP000320762">
    <property type="component" value="Unassembled WGS sequence"/>
</dbReference>